<keyword evidence="2" id="KW-1185">Reference proteome</keyword>
<sequence>MREETVSFDEAISGVYNLLFHEIAAQSTTARKVLLRGSKNAFGVIPWLDHSIQKNNLK</sequence>
<gene>
    <name evidence="1" type="ORF">RMONA_04250</name>
</gene>
<dbReference type="KEGG" id="rmc:RMONA_04250"/>
<dbReference type="EMBL" id="LN794217">
    <property type="protein sequence ID" value="CEO17236.1"/>
    <property type="molecule type" value="Genomic_DNA"/>
</dbReference>
<evidence type="ECO:0000313" key="1">
    <source>
        <dbReference type="EMBL" id="CEO17236.1"/>
    </source>
</evidence>
<dbReference type="HOGENOM" id="CLU_2976424_0_0_5"/>
<evidence type="ECO:0000313" key="2">
    <source>
        <dbReference type="Proteomes" id="UP000018149"/>
    </source>
</evidence>
<reference evidence="1 2" key="1">
    <citation type="submission" date="2015-01" db="EMBL/GenBank/DDBJ databases">
        <title>Draft genome sequence of Rickettsia monacensis strain IrR/Munich.</title>
        <authorList>
            <person name="Felsheim R.F."/>
            <person name="Johnson S.L."/>
            <person name="Kurtti T.J."/>
            <person name="Munderloh U.G."/>
        </authorList>
    </citation>
    <scope>NUCLEOTIDE SEQUENCE [LARGE SCALE GENOMIC DNA]</scope>
    <source>
        <strain evidence="1 2">IrR/Munich</strain>
    </source>
</reference>
<organism evidence="1 2">
    <name type="scientific">Rickettsia monacensis</name>
    <dbReference type="NCBI Taxonomy" id="109232"/>
    <lineage>
        <taxon>Bacteria</taxon>
        <taxon>Pseudomonadati</taxon>
        <taxon>Pseudomonadota</taxon>
        <taxon>Alphaproteobacteria</taxon>
        <taxon>Rickettsiales</taxon>
        <taxon>Rickettsiaceae</taxon>
        <taxon>Rickettsieae</taxon>
        <taxon>Rickettsia</taxon>
        <taxon>spotted fever group</taxon>
    </lineage>
</organism>
<proteinExistence type="predicted"/>
<dbReference type="Proteomes" id="UP000018149">
    <property type="component" value="Chromosome I"/>
</dbReference>
<accession>A0A0B7IZM6</accession>
<name>A0A0B7IZM6_9RICK</name>
<protein>
    <submittedName>
        <fullName evidence="1">Uncharacterized protein</fullName>
    </submittedName>
</protein>
<dbReference type="AlphaFoldDB" id="A0A0B7IZM6"/>
<dbReference type="RefSeq" id="WP_172643942.1">
    <property type="nucleotide sequence ID" value="NZ_LN794217.1"/>
</dbReference>